<reference evidence="3" key="1">
    <citation type="submission" date="2014-09" db="EMBL/GenBank/DDBJ databases">
        <authorList>
            <person name="Sharma Rahul"/>
            <person name="Thines Marco"/>
        </authorList>
    </citation>
    <scope>NUCLEOTIDE SEQUENCE [LARGE SCALE GENOMIC DNA]</scope>
</reference>
<dbReference type="GeneID" id="59052659"/>
<dbReference type="RefSeq" id="XP_036263247.1">
    <property type="nucleotide sequence ID" value="XM_036407553.1"/>
</dbReference>
<accession>A0A0P1ANB8</accession>
<evidence type="ECO:0000313" key="3">
    <source>
        <dbReference type="Proteomes" id="UP000054928"/>
    </source>
</evidence>
<keyword evidence="1" id="KW-0472">Membrane</keyword>
<dbReference type="Proteomes" id="UP000054928">
    <property type="component" value="Unassembled WGS sequence"/>
</dbReference>
<protein>
    <submittedName>
        <fullName evidence="2">Uncharacterized protein</fullName>
    </submittedName>
</protein>
<evidence type="ECO:0000313" key="2">
    <source>
        <dbReference type="EMBL" id="CEG42914.1"/>
    </source>
</evidence>
<keyword evidence="3" id="KW-1185">Reference proteome</keyword>
<evidence type="ECO:0000256" key="1">
    <source>
        <dbReference type="SAM" id="Phobius"/>
    </source>
</evidence>
<name>A0A0P1ANB8_PLAHL</name>
<proteinExistence type="predicted"/>
<organism evidence="2 3">
    <name type="scientific">Plasmopara halstedii</name>
    <name type="common">Downy mildew of sunflower</name>
    <dbReference type="NCBI Taxonomy" id="4781"/>
    <lineage>
        <taxon>Eukaryota</taxon>
        <taxon>Sar</taxon>
        <taxon>Stramenopiles</taxon>
        <taxon>Oomycota</taxon>
        <taxon>Peronosporomycetes</taxon>
        <taxon>Peronosporales</taxon>
        <taxon>Peronosporaceae</taxon>
        <taxon>Plasmopara</taxon>
    </lineage>
</organism>
<keyword evidence="1" id="KW-1133">Transmembrane helix</keyword>
<dbReference type="AlphaFoldDB" id="A0A0P1ANB8"/>
<feature type="transmembrane region" description="Helical" evidence="1">
    <location>
        <begin position="20"/>
        <end position="38"/>
    </location>
</feature>
<dbReference type="EMBL" id="CCYD01000645">
    <property type="protein sequence ID" value="CEG42914.1"/>
    <property type="molecule type" value="Genomic_DNA"/>
</dbReference>
<keyword evidence="1" id="KW-0812">Transmembrane</keyword>
<sequence length="79" mass="9126">MITLFWAANLDEANTIKSHTVLAILVKIAGNIVASVFLKKRYQRHRIEVSIRQHEVWSAHTVVDNSTPCIYFLISNYLR</sequence>